<dbReference type="Pfam" id="PF02737">
    <property type="entry name" value="3HCDH_N"/>
    <property type="match status" value="1"/>
</dbReference>
<evidence type="ECO:0000313" key="7">
    <source>
        <dbReference type="Proteomes" id="UP001147700"/>
    </source>
</evidence>
<dbReference type="SUPFAM" id="SSF51735">
    <property type="entry name" value="NAD(P)-binding Rossmann-fold domains"/>
    <property type="match status" value="1"/>
</dbReference>
<keyword evidence="7" id="KW-1185">Reference proteome</keyword>
<protein>
    <submittedName>
        <fullName evidence="6">3-hydroxybutyryl-CoA dehydrogenase</fullName>
    </submittedName>
</protein>
<feature type="domain" description="3-hydroxyacyl-CoA dehydrogenase NAD binding" evidence="5">
    <location>
        <begin position="3"/>
        <end position="181"/>
    </location>
</feature>
<evidence type="ECO:0000256" key="3">
    <source>
        <dbReference type="ARBA" id="ARBA00023002"/>
    </source>
</evidence>
<comment type="pathway">
    <text evidence="1">Lipid metabolism; butanoate metabolism.</text>
</comment>
<dbReference type="InterPro" id="IPR006176">
    <property type="entry name" value="3-OHacyl-CoA_DH_NAD-bd"/>
</dbReference>
<dbReference type="InterPro" id="IPR006108">
    <property type="entry name" value="3HC_DH_C"/>
</dbReference>
<evidence type="ECO:0000259" key="5">
    <source>
        <dbReference type="Pfam" id="PF02737"/>
    </source>
</evidence>
<dbReference type="EMBL" id="JAPCID010000018">
    <property type="protein sequence ID" value="MDA0138725.1"/>
    <property type="molecule type" value="Genomic_DNA"/>
</dbReference>
<accession>A0ABT4RJP9</accession>
<evidence type="ECO:0000256" key="1">
    <source>
        <dbReference type="ARBA" id="ARBA00005086"/>
    </source>
</evidence>
<organism evidence="6 7">
    <name type="scientific">Solirubrobacter deserti</name>
    <dbReference type="NCBI Taxonomy" id="2282478"/>
    <lineage>
        <taxon>Bacteria</taxon>
        <taxon>Bacillati</taxon>
        <taxon>Actinomycetota</taxon>
        <taxon>Thermoleophilia</taxon>
        <taxon>Solirubrobacterales</taxon>
        <taxon>Solirubrobacteraceae</taxon>
        <taxon>Solirubrobacter</taxon>
    </lineage>
</organism>
<name>A0ABT4RJP9_9ACTN</name>
<dbReference type="Proteomes" id="UP001147700">
    <property type="component" value="Unassembled WGS sequence"/>
</dbReference>
<dbReference type="InterPro" id="IPR036291">
    <property type="entry name" value="NAD(P)-bd_dom_sf"/>
</dbReference>
<dbReference type="Pfam" id="PF00725">
    <property type="entry name" value="3HCDH"/>
    <property type="match status" value="1"/>
</dbReference>
<dbReference type="PANTHER" id="PTHR48075">
    <property type="entry name" value="3-HYDROXYACYL-COA DEHYDROGENASE FAMILY PROTEIN"/>
    <property type="match status" value="1"/>
</dbReference>
<dbReference type="Gene3D" id="3.40.50.720">
    <property type="entry name" value="NAD(P)-binding Rossmann-like Domain"/>
    <property type="match status" value="1"/>
</dbReference>
<sequence>MRVGVIGGGQMGAGIAEVCARSGVDVTVVEADEAGVERARAAIERSLDRAVRSGKASEEDKAAALDHLVVTSVFEDLEGADAAIEAVVENEALKRDVFRRLDELLPDAQFLASNTSSVPIMKLGAETKRPGRVLGMHFFNPVPVLPLVELVTSIMTEPETVESVRAFAEGTLGKQCIDSQDRAGFVVNALLIPYLLSAIRMYESGFASKEDIDQGMVLGCAHPMGPLRLSDLIGLDTLLAVAESLHDEFRDPASVSPALLNRMVEAGLLGRKTGRGFYDYSK</sequence>
<evidence type="ECO:0000256" key="2">
    <source>
        <dbReference type="ARBA" id="ARBA00009463"/>
    </source>
</evidence>
<dbReference type="InterPro" id="IPR022694">
    <property type="entry name" value="3-OHacyl-CoA_DH"/>
</dbReference>
<dbReference type="PANTHER" id="PTHR48075:SF9">
    <property type="entry name" value="3-HYDROXYBUTYRYL-COA DEHYDROGENASE"/>
    <property type="match status" value="1"/>
</dbReference>
<feature type="domain" description="3-hydroxyacyl-CoA dehydrogenase C-terminal" evidence="4">
    <location>
        <begin position="184"/>
        <end position="280"/>
    </location>
</feature>
<dbReference type="SUPFAM" id="SSF48179">
    <property type="entry name" value="6-phosphogluconate dehydrogenase C-terminal domain-like"/>
    <property type="match status" value="1"/>
</dbReference>
<comment type="caution">
    <text evidence="6">The sequence shown here is derived from an EMBL/GenBank/DDBJ whole genome shotgun (WGS) entry which is preliminary data.</text>
</comment>
<evidence type="ECO:0000259" key="4">
    <source>
        <dbReference type="Pfam" id="PF00725"/>
    </source>
</evidence>
<evidence type="ECO:0000313" key="6">
    <source>
        <dbReference type="EMBL" id="MDA0138725.1"/>
    </source>
</evidence>
<dbReference type="InterPro" id="IPR013328">
    <property type="entry name" value="6PGD_dom2"/>
</dbReference>
<gene>
    <name evidence="6" type="ORF">OJ962_14575</name>
</gene>
<dbReference type="RefSeq" id="WP_202957411.1">
    <property type="nucleotide sequence ID" value="NZ_JAPCID010000018.1"/>
</dbReference>
<reference evidence="6" key="1">
    <citation type="submission" date="2022-10" db="EMBL/GenBank/DDBJ databases">
        <title>The WGS of Solirubrobacter sp. CPCC 204708.</title>
        <authorList>
            <person name="Jiang Z."/>
        </authorList>
    </citation>
    <scope>NUCLEOTIDE SEQUENCE</scope>
    <source>
        <strain evidence="6">CPCC 204708</strain>
    </source>
</reference>
<keyword evidence="3" id="KW-0560">Oxidoreductase</keyword>
<dbReference type="PIRSF" id="PIRSF000105">
    <property type="entry name" value="HCDH"/>
    <property type="match status" value="1"/>
</dbReference>
<dbReference type="Gene3D" id="1.10.1040.10">
    <property type="entry name" value="N-(1-d-carboxylethyl)-l-norvaline Dehydrogenase, domain 2"/>
    <property type="match status" value="1"/>
</dbReference>
<comment type="similarity">
    <text evidence="2">Belongs to the 3-hydroxyacyl-CoA dehydrogenase family.</text>
</comment>
<proteinExistence type="inferred from homology"/>
<dbReference type="NCBIfam" id="NF005875">
    <property type="entry name" value="PRK07819.1"/>
    <property type="match status" value="1"/>
</dbReference>
<dbReference type="InterPro" id="IPR008927">
    <property type="entry name" value="6-PGluconate_DH-like_C_sf"/>
</dbReference>